<sequence length="795" mass="85172">MIASSHARLVSRNGGRTVFDGMRINGRVQGMLLELSAVLSFRNSGPEHIELVYSFPLPAEAVLLSTTVRLGERRLEGIVVEKREAGARYEDSLADGDAAIMLEQAHDGSYCLNIGNLAPGETGEITLRYAQALRFEGEGLRVCVPTVIAPRYGDPLIDAGLAPHQVPEHDVLAHYPLGLALELGRGFDGATIASPSHRIGVRSHAEGTSVSLQGDAALDRDFVLTLAGLPHASGAIAAPDPVAPGQFAVLAGFRSRHDAAAAIAVRVKILVDCSGSMAGDSIDAARKALQAAIDGFGAGDRFSLSRFGDTVEHRSHMLWKASEVSLLSARRWSNELRADLGGTEMERALSSTFALEAGMPSDVLLVSDGHIHAIDAVIAAARASQHRLFIVAIGSSPSQENLRRLASATGGAVDFVAPGEDVEAALGRMFARLRSPRLDALRLAWSSGRSAAWSSLPGAVFTDDTVHLYALVEGDAAGDELRLYGRDATGTEHEIGAAAIVTAPDDGMLARMAVHARLHCDDAPASGERTRLACAYGLVTEQTSFLLTLERVAGEKAQDMPRLQQVAQMLPAGWGGAGSVLRSGALHQPALWRRESASAAISFASNVAPYNAVPMFRKADSDLRASMPDQRPSRSLARRIAGFWRASPLPAYLSPLVLHRMLARTPCALWDRSYDELLASGLDPALVTWLRNQFGTTCLEEEVVASFLCCMAQPEMRRTLSSLPERPLLTVARLARLLRRSRPRALPAAANVDLVARMAQALAGVRADRWPPLLPLQPASADMGVTRWRKRQRAA</sequence>
<dbReference type="InterPro" id="IPR002035">
    <property type="entry name" value="VWF_A"/>
</dbReference>
<feature type="domain" description="VIT" evidence="2">
    <location>
        <begin position="3"/>
        <end position="131"/>
    </location>
</feature>
<dbReference type="PANTHER" id="PTHR45737:SF6">
    <property type="entry name" value="VON WILLEBRAND FACTOR A DOMAIN-CONTAINING PROTEIN 5A"/>
    <property type="match status" value="1"/>
</dbReference>
<dbReference type="Pfam" id="PF08487">
    <property type="entry name" value="VIT"/>
    <property type="match status" value="1"/>
</dbReference>
<evidence type="ECO:0000259" key="1">
    <source>
        <dbReference type="PROSITE" id="PS50234"/>
    </source>
</evidence>
<reference evidence="4" key="1">
    <citation type="journal article" date="2019" name="Int. J. Syst. Evol. Microbiol.">
        <title>The Global Catalogue of Microorganisms (GCM) 10K type strain sequencing project: providing services to taxonomists for standard genome sequencing and annotation.</title>
        <authorList>
            <consortium name="The Broad Institute Genomics Platform"/>
            <consortium name="The Broad Institute Genome Sequencing Center for Infectious Disease"/>
            <person name="Wu L."/>
            <person name="Ma J."/>
        </authorList>
    </citation>
    <scope>NUCLEOTIDE SEQUENCE [LARGE SCALE GENOMIC DNA]</scope>
    <source>
        <strain evidence="4">CCUG 43111</strain>
    </source>
</reference>
<name>A0ABW0MTS6_9BURK</name>
<dbReference type="RefSeq" id="WP_379761664.1">
    <property type="nucleotide sequence ID" value="NZ_JBHSMR010000015.1"/>
</dbReference>
<dbReference type="Proteomes" id="UP001596101">
    <property type="component" value="Unassembled WGS sequence"/>
</dbReference>
<evidence type="ECO:0000313" key="3">
    <source>
        <dbReference type="EMBL" id="MFC5481338.1"/>
    </source>
</evidence>
<protein>
    <submittedName>
        <fullName evidence="3">VIT domain-containing protein</fullName>
    </submittedName>
</protein>
<evidence type="ECO:0000259" key="2">
    <source>
        <dbReference type="PROSITE" id="PS51468"/>
    </source>
</evidence>
<dbReference type="InterPro" id="IPR036465">
    <property type="entry name" value="vWFA_dom_sf"/>
</dbReference>
<feature type="domain" description="VWFA" evidence="1">
    <location>
        <begin position="266"/>
        <end position="433"/>
    </location>
</feature>
<keyword evidence="4" id="KW-1185">Reference proteome</keyword>
<proteinExistence type="predicted"/>
<dbReference type="SUPFAM" id="SSF53300">
    <property type="entry name" value="vWA-like"/>
    <property type="match status" value="1"/>
</dbReference>
<dbReference type="Pfam" id="PF13768">
    <property type="entry name" value="VWA_3"/>
    <property type="match status" value="1"/>
</dbReference>
<dbReference type="Gene3D" id="3.40.50.410">
    <property type="entry name" value="von Willebrand factor, type A domain"/>
    <property type="match status" value="1"/>
</dbReference>
<accession>A0ABW0MTS6</accession>
<dbReference type="EMBL" id="JBHSMR010000015">
    <property type="protein sequence ID" value="MFC5481338.1"/>
    <property type="molecule type" value="Genomic_DNA"/>
</dbReference>
<gene>
    <name evidence="3" type="ORF">ACFPQ5_24345</name>
</gene>
<organism evidence="3 4">
    <name type="scientific">Massilia suwonensis</name>
    <dbReference type="NCBI Taxonomy" id="648895"/>
    <lineage>
        <taxon>Bacteria</taxon>
        <taxon>Pseudomonadati</taxon>
        <taxon>Pseudomonadota</taxon>
        <taxon>Betaproteobacteria</taxon>
        <taxon>Burkholderiales</taxon>
        <taxon>Oxalobacteraceae</taxon>
        <taxon>Telluria group</taxon>
        <taxon>Massilia</taxon>
    </lineage>
</organism>
<comment type="caution">
    <text evidence="3">The sequence shown here is derived from an EMBL/GenBank/DDBJ whole genome shotgun (WGS) entry which is preliminary data.</text>
</comment>
<evidence type="ECO:0000313" key="4">
    <source>
        <dbReference type="Proteomes" id="UP001596101"/>
    </source>
</evidence>
<dbReference type="PROSITE" id="PS50234">
    <property type="entry name" value="VWFA"/>
    <property type="match status" value="1"/>
</dbReference>
<dbReference type="PROSITE" id="PS51468">
    <property type="entry name" value="VIT"/>
    <property type="match status" value="1"/>
</dbReference>
<dbReference type="PANTHER" id="PTHR45737">
    <property type="entry name" value="VON WILLEBRAND FACTOR A DOMAIN-CONTAINING PROTEIN 5A"/>
    <property type="match status" value="1"/>
</dbReference>
<dbReference type="SMART" id="SM00327">
    <property type="entry name" value="VWA"/>
    <property type="match status" value="1"/>
</dbReference>
<dbReference type="InterPro" id="IPR013694">
    <property type="entry name" value="VIT"/>
</dbReference>